<comment type="caution">
    <text evidence="3">The sequence shown here is derived from an EMBL/GenBank/DDBJ whole genome shotgun (WGS) entry which is preliminary data.</text>
</comment>
<dbReference type="PANTHER" id="PTHR12794:SF0">
    <property type="entry name" value="GEM-ASSOCIATED PROTEIN 2"/>
    <property type="match status" value="1"/>
</dbReference>
<evidence type="ECO:0000256" key="2">
    <source>
        <dbReference type="SAM" id="MobiDB-lite"/>
    </source>
</evidence>
<dbReference type="InterPro" id="IPR035426">
    <property type="entry name" value="Gemin2/Brr1"/>
</dbReference>
<dbReference type="EMBL" id="PKPP01021703">
    <property type="protein sequence ID" value="PWA34735.1"/>
    <property type="molecule type" value="Genomic_DNA"/>
</dbReference>
<dbReference type="Proteomes" id="UP000245207">
    <property type="component" value="Unassembled WGS sequence"/>
</dbReference>
<dbReference type="Gene3D" id="1.20.58.1070">
    <property type="match status" value="1"/>
</dbReference>
<dbReference type="STRING" id="35608.A0A2U1KDA5"/>
<comment type="similarity">
    <text evidence="1">Belongs to the gemin-2 family.</text>
</comment>
<evidence type="ECO:0000313" key="4">
    <source>
        <dbReference type="Proteomes" id="UP000245207"/>
    </source>
</evidence>
<sequence>MAESSSTLEPNPSIINPIQHTIDSHSHSHMGMIPEYTNNTHLQELGQNSDTHITNLTDSPQFNENKNMGFVGNCNIDNTQITNFTDFTKSDPLYGQKVEINDTQMTSVADLAESDPLYGQEAQKNDTQMTDFTDLPKSDSFNGRKREKNEGLVGNVKKEKRVRKRGKGAKKDVVCDFERVTVCDCDKRGDRVRVAYLKDEIEALRYVGVEEQRKKWSEVYCGLGDVVAKEYDCLVGFKDDGGDGSYVDFDPRTRFSNKNEISGNEPDNKMQNTNQMDHLSGGDLDVEEDYYEDEYSDSEDVSIQRPAFYVTGEPDFDSGPPQDGLEYLRRVRWETSHIPKVKVAKVEKNVLNKEQTVYMPNIPDIAACPEHLMPSKEWEDVFLADFSKLRLALSENEGSASTVSGRIESIPLAHNIIENVIQENLDSYQTVDGTILMQENLDFIPTDDTTPTIYDLPTLQTIMDMEPVARVTMLRKRISSLETLSSLGRTDCAWLFALCAAIDTPLDADTSASLRCLLRKCAALRAEKVCLDDEVIMLNILATISGKYFGQLQSN</sequence>
<evidence type="ECO:0000256" key="1">
    <source>
        <dbReference type="ARBA" id="ARBA00025758"/>
    </source>
</evidence>
<dbReference type="GO" id="GO:0000387">
    <property type="term" value="P:spliceosomal snRNP assembly"/>
    <property type="evidence" value="ECO:0007669"/>
    <property type="project" value="InterPro"/>
</dbReference>
<accession>A0A2U1KDA5</accession>
<dbReference type="GO" id="GO:0032797">
    <property type="term" value="C:SMN complex"/>
    <property type="evidence" value="ECO:0007669"/>
    <property type="project" value="TreeGrafter"/>
</dbReference>
<protein>
    <submittedName>
        <fullName evidence="3">Gem-associated protein 2</fullName>
    </submittedName>
</protein>
<organism evidence="3 4">
    <name type="scientific">Artemisia annua</name>
    <name type="common">Sweet wormwood</name>
    <dbReference type="NCBI Taxonomy" id="35608"/>
    <lineage>
        <taxon>Eukaryota</taxon>
        <taxon>Viridiplantae</taxon>
        <taxon>Streptophyta</taxon>
        <taxon>Embryophyta</taxon>
        <taxon>Tracheophyta</taxon>
        <taxon>Spermatophyta</taxon>
        <taxon>Magnoliopsida</taxon>
        <taxon>eudicotyledons</taxon>
        <taxon>Gunneridae</taxon>
        <taxon>Pentapetalae</taxon>
        <taxon>asterids</taxon>
        <taxon>campanulids</taxon>
        <taxon>Asterales</taxon>
        <taxon>Asteraceae</taxon>
        <taxon>Asteroideae</taxon>
        <taxon>Anthemideae</taxon>
        <taxon>Artemisiinae</taxon>
        <taxon>Artemisia</taxon>
    </lineage>
</organism>
<reference evidence="3 4" key="1">
    <citation type="journal article" date="2018" name="Mol. Plant">
        <title>The genome of Artemisia annua provides insight into the evolution of Asteraceae family and artemisinin biosynthesis.</title>
        <authorList>
            <person name="Shen Q."/>
            <person name="Zhang L."/>
            <person name="Liao Z."/>
            <person name="Wang S."/>
            <person name="Yan T."/>
            <person name="Shi P."/>
            <person name="Liu M."/>
            <person name="Fu X."/>
            <person name="Pan Q."/>
            <person name="Wang Y."/>
            <person name="Lv Z."/>
            <person name="Lu X."/>
            <person name="Zhang F."/>
            <person name="Jiang W."/>
            <person name="Ma Y."/>
            <person name="Chen M."/>
            <person name="Hao X."/>
            <person name="Li L."/>
            <person name="Tang Y."/>
            <person name="Lv G."/>
            <person name="Zhou Y."/>
            <person name="Sun X."/>
            <person name="Brodelius P.E."/>
            <person name="Rose J.K.C."/>
            <person name="Tang K."/>
        </authorList>
    </citation>
    <scope>NUCLEOTIDE SEQUENCE [LARGE SCALE GENOMIC DNA]</scope>
    <source>
        <strain evidence="4">cv. Huhao1</strain>
        <tissue evidence="3">Leaf</tissue>
    </source>
</reference>
<evidence type="ECO:0000313" key="3">
    <source>
        <dbReference type="EMBL" id="PWA34735.1"/>
    </source>
</evidence>
<dbReference type="AlphaFoldDB" id="A0A2U1KDA5"/>
<dbReference type="GO" id="GO:0005634">
    <property type="term" value="C:nucleus"/>
    <property type="evidence" value="ECO:0007669"/>
    <property type="project" value="TreeGrafter"/>
</dbReference>
<gene>
    <name evidence="3" type="ORF">CTI12_AA615200</name>
</gene>
<name>A0A2U1KDA5_ARTAN</name>
<dbReference type="PANTHER" id="PTHR12794">
    <property type="entry name" value="GEMIN2"/>
    <property type="match status" value="1"/>
</dbReference>
<keyword evidence="4" id="KW-1185">Reference proteome</keyword>
<dbReference type="Pfam" id="PF04938">
    <property type="entry name" value="SIP1"/>
    <property type="match status" value="1"/>
</dbReference>
<proteinExistence type="inferred from homology"/>
<dbReference type="OrthoDB" id="428895at2759"/>
<feature type="region of interest" description="Disordered" evidence="2">
    <location>
        <begin position="256"/>
        <end position="279"/>
    </location>
</feature>